<reference evidence="2" key="1">
    <citation type="submission" date="2022-07" db="EMBL/GenBank/DDBJ databases">
        <title>Sphingomonas sp. nov., a novel bacterium isolated from the north slope of the Mount Everest.</title>
        <authorList>
            <person name="Cui X."/>
            <person name="Liu Y."/>
        </authorList>
    </citation>
    <scope>NUCLEOTIDE SEQUENCE</scope>
    <source>
        <strain evidence="2">S5-59</strain>
    </source>
</reference>
<proteinExistence type="predicted"/>
<evidence type="ECO:0000259" key="1">
    <source>
        <dbReference type="SMART" id="SM00894"/>
    </source>
</evidence>
<dbReference type="Pfam" id="PF05901">
    <property type="entry name" value="Excalibur"/>
    <property type="match status" value="1"/>
</dbReference>
<evidence type="ECO:0000313" key="2">
    <source>
        <dbReference type="EMBL" id="UUL84315.1"/>
    </source>
</evidence>
<dbReference type="InterPro" id="IPR008613">
    <property type="entry name" value="Excalibur_Ca-bd_domain"/>
</dbReference>
<name>A0ABY5LEP3_9SPHN</name>
<dbReference type="SMART" id="SM00894">
    <property type="entry name" value="Excalibur"/>
    <property type="match status" value="1"/>
</dbReference>
<evidence type="ECO:0000313" key="3">
    <source>
        <dbReference type="Proteomes" id="UP001058533"/>
    </source>
</evidence>
<dbReference type="Proteomes" id="UP001058533">
    <property type="component" value="Chromosome"/>
</dbReference>
<feature type="domain" description="Excalibur calcium-binding" evidence="1">
    <location>
        <begin position="29"/>
        <end position="61"/>
    </location>
</feature>
<dbReference type="EMBL" id="CP101740">
    <property type="protein sequence ID" value="UUL84315.1"/>
    <property type="molecule type" value="Genomic_DNA"/>
</dbReference>
<accession>A0ABY5LEP3</accession>
<gene>
    <name evidence="2" type="ORF">NMP03_15265</name>
</gene>
<keyword evidence="3" id="KW-1185">Reference proteome</keyword>
<sequence length="64" mass="6829">MLSAAKPVAVWAGVARAREPQVGDFWGRCDDARAAGTAPIYASEPGYREGMDRDGDGVACEPFR</sequence>
<protein>
    <submittedName>
        <fullName evidence="2">Excalibur calcium-binding domain-containing protein</fullName>
    </submittedName>
</protein>
<organism evidence="2 3">
    <name type="scientific">Sphingomonas qomolangmaensis</name>
    <dbReference type="NCBI Taxonomy" id="2918765"/>
    <lineage>
        <taxon>Bacteria</taxon>
        <taxon>Pseudomonadati</taxon>
        <taxon>Pseudomonadota</taxon>
        <taxon>Alphaproteobacteria</taxon>
        <taxon>Sphingomonadales</taxon>
        <taxon>Sphingomonadaceae</taxon>
        <taxon>Sphingomonas</taxon>
    </lineage>
</organism>